<proteinExistence type="predicted"/>
<sequence>MKKDVRMFGDSLKYLKEYAQTDYLATKAVTEQFCKGFREFMDNHPNLNGETPYDFSAKFKKVIEQAVRDKLFIVSPA</sequence>
<dbReference type="Gene3D" id="1.10.150.130">
    <property type="match status" value="1"/>
</dbReference>
<name>A0ABS3JH28_9BACT</name>
<evidence type="ECO:0000313" key="3">
    <source>
        <dbReference type="EMBL" id="MBO0948197.1"/>
    </source>
</evidence>
<dbReference type="InterPro" id="IPR010998">
    <property type="entry name" value="Integrase_recombinase_N"/>
</dbReference>
<dbReference type="EMBL" id="JAFMYW010000002">
    <property type="protein sequence ID" value="MBO0948197.1"/>
    <property type="molecule type" value="Genomic_DNA"/>
</dbReference>
<accession>A0ABS3JH28</accession>
<reference evidence="3 4" key="1">
    <citation type="submission" date="2021-03" db="EMBL/GenBank/DDBJ databases">
        <title>Fibrella sp. HMF5405 genome sequencing and assembly.</title>
        <authorList>
            <person name="Kang H."/>
            <person name="Kim H."/>
            <person name="Bae S."/>
            <person name="Joh K."/>
        </authorList>
    </citation>
    <scope>NUCLEOTIDE SEQUENCE [LARGE SCALE GENOMIC DNA]</scope>
    <source>
        <strain evidence="3 4">HMF5405</strain>
    </source>
</reference>
<evidence type="ECO:0000256" key="1">
    <source>
        <dbReference type="ARBA" id="ARBA00023125"/>
    </source>
</evidence>
<feature type="domain" description="Phage integrase SAM-like" evidence="2">
    <location>
        <begin position="8"/>
        <end position="72"/>
    </location>
</feature>
<dbReference type="InterPro" id="IPR025269">
    <property type="entry name" value="SAM-like_dom"/>
</dbReference>
<dbReference type="Pfam" id="PF13102">
    <property type="entry name" value="Phage_int_SAM_5"/>
    <property type="match status" value="1"/>
</dbReference>
<evidence type="ECO:0000313" key="4">
    <source>
        <dbReference type="Proteomes" id="UP000664628"/>
    </source>
</evidence>
<comment type="caution">
    <text evidence="3">The sequence shown here is derived from an EMBL/GenBank/DDBJ whole genome shotgun (WGS) entry which is preliminary data.</text>
</comment>
<keyword evidence="4" id="KW-1185">Reference proteome</keyword>
<gene>
    <name evidence="3" type="ORF">J2I46_06360</name>
</gene>
<organism evidence="3 4">
    <name type="scientific">Fibrella forsythiae</name>
    <dbReference type="NCBI Taxonomy" id="2817061"/>
    <lineage>
        <taxon>Bacteria</taxon>
        <taxon>Pseudomonadati</taxon>
        <taxon>Bacteroidota</taxon>
        <taxon>Cytophagia</taxon>
        <taxon>Cytophagales</taxon>
        <taxon>Spirosomataceae</taxon>
        <taxon>Fibrella</taxon>
    </lineage>
</organism>
<keyword evidence="1" id="KW-0238">DNA-binding</keyword>
<evidence type="ECO:0000259" key="2">
    <source>
        <dbReference type="Pfam" id="PF13102"/>
    </source>
</evidence>
<protein>
    <submittedName>
        <fullName evidence="3">Phage integrase SAM-like domain-containing protein</fullName>
    </submittedName>
</protein>
<dbReference type="Proteomes" id="UP000664628">
    <property type="component" value="Unassembled WGS sequence"/>
</dbReference>